<comment type="caution">
    <text evidence="1">The sequence shown here is derived from an EMBL/GenBank/DDBJ whole genome shotgun (WGS) entry which is preliminary data.</text>
</comment>
<sequence>MHSSDAVDPADAHLHRLLAQIGEHTDDEGMRERIVDLMLTLPPHAADSGAACRTVGGCREGGRPGRRRC</sequence>
<gene>
    <name evidence="1" type="ORF">FPZ47_08310</name>
</gene>
<dbReference type="EMBL" id="VMQU01000025">
    <property type="protein sequence ID" value="TVS90714.1"/>
    <property type="molecule type" value="Genomic_DNA"/>
</dbReference>
<protein>
    <submittedName>
        <fullName evidence="1">Uncharacterized protein</fullName>
    </submittedName>
</protein>
<accession>A0A557XX81</accession>
<name>A0A557XX81_9MYCO</name>
<keyword evidence="2" id="KW-1185">Reference proteome</keyword>
<reference evidence="1 2" key="1">
    <citation type="submission" date="2019-07" db="EMBL/GenBank/DDBJ databases">
        <title>New Mycobacterium species.</title>
        <authorList>
            <person name="Tortoli E."/>
            <person name="Ghielmetti G."/>
            <person name="Friedel U."/>
            <person name="Trovato A."/>
        </authorList>
    </citation>
    <scope>NUCLEOTIDE SEQUENCE [LARGE SCALE GENOMIC DNA]</scope>
    <source>
        <strain evidence="1 2">16-83</strain>
    </source>
</reference>
<dbReference type="AlphaFoldDB" id="A0A557XX81"/>
<dbReference type="Proteomes" id="UP000320513">
    <property type="component" value="Unassembled WGS sequence"/>
</dbReference>
<proteinExistence type="predicted"/>
<evidence type="ECO:0000313" key="1">
    <source>
        <dbReference type="EMBL" id="TVS90714.1"/>
    </source>
</evidence>
<organism evidence="1 2">
    <name type="scientific">Mycobacterium helveticum</name>
    <dbReference type="NCBI Taxonomy" id="2592811"/>
    <lineage>
        <taxon>Bacteria</taxon>
        <taxon>Bacillati</taxon>
        <taxon>Actinomycetota</taxon>
        <taxon>Actinomycetes</taxon>
        <taxon>Mycobacteriales</taxon>
        <taxon>Mycobacteriaceae</taxon>
        <taxon>Mycobacterium</taxon>
    </lineage>
</organism>
<evidence type="ECO:0000313" key="2">
    <source>
        <dbReference type="Proteomes" id="UP000320513"/>
    </source>
</evidence>